<dbReference type="RefSeq" id="WP_160608165.1">
    <property type="nucleotide sequence ID" value="NZ_WTYF01000004.1"/>
</dbReference>
<dbReference type="AlphaFoldDB" id="A0A844Y057"/>
<feature type="transmembrane region" description="Helical" evidence="1">
    <location>
        <begin position="162"/>
        <end position="183"/>
    </location>
</feature>
<evidence type="ECO:0000256" key="1">
    <source>
        <dbReference type="SAM" id="Phobius"/>
    </source>
</evidence>
<accession>A0A844Y057</accession>
<proteinExistence type="predicted"/>
<feature type="transmembrane region" description="Helical" evidence="1">
    <location>
        <begin position="384"/>
        <end position="400"/>
    </location>
</feature>
<feature type="transmembrane region" description="Helical" evidence="1">
    <location>
        <begin position="203"/>
        <end position="220"/>
    </location>
</feature>
<comment type="caution">
    <text evidence="2">The sequence shown here is derived from an EMBL/GenBank/DDBJ whole genome shotgun (WGS) entry which is preliminary data.</text>
</comment>
<feature type="transmembrane region" description="Helical" evidence="1">
    <location>
        <begin position="115"/>
        <end position="135"/>
    </location>
</feature>
<keyword evidence="1" id="KW-0812">Transmembrane</keyword>
<protein>
    <recommendedName>
        <fullName evidence="4">Oligosaccharide repeat unit polymerase</fullName>
    </recommendedName>
</protein>
<dbReference type="Proteomes" id="UP000444185">
    <property type="component" value="Unassembled WGS sequence"/>
</dbReference>
<sequence length="467" mass="51758">MYDLLLLASLILFAAVSAAYARHPAASLMHPASFYLAFHGFVFVLRSIVARVYDFSFVYRLYDFLPSVSDKITVILAANLAMIVFVAAAVYAAPMPVKPVPPQDYGRMRAQLGKPILITAVILAPIGTYAQLLNWQRREDQYASMVRDAATGIATNTDTIGWLTDASMFLAPLTVMLIWLARYRWWSWGIFAVFMVLQAGDGTRGPIIFAAAAVAILSLLESRRQWFDWRTTVLALAALFAFGQIVVDRGAGLRDAVGQADSAGDAGAADLAPLEGMDFANLEYFEYVVYAVPQRTGTYDYFTSNLQVFTEPVPRALWKEKPVGAPVQYFRLWDYGRPIGITVSLPGAGWMSLGYPGVAIQALFFALLYAFAYRRLLMRQTSPLAQIAYALVIATAFNVLRDGTLLTFVRQLPFYFGPLLVVMLLLRILGPSRAAQAHAWEGPVSDFLAQTPAERRRNLARQASDQR</sequence>
<keyword evidence="1" id="KW-0472">Membrane</keyword>
<evidence type="ECO:0000313" key="3">
    <source>
        <dbReference type="Proteomes" id="UP000444185"/>
    </source>
</evidence>
<evidence type="ECO:0000313" key="2">
    <source>
        <dbReference type="EMBL" id="MXO51431.1"/>
    </source>
</evidence>
<keyword evidence="1" id="KW-1133">Transmembrane helix</keyword>
<dbReference type="EMBL" id="WTYF01000004">
    <property type="protein sequence ID" value="MXO51431.1"/>
    <property type="molecule type" value="Genomic_DNA"/>
</dbReference>
<feature type="transmembrane region" description="Helical" evidence="1">
    <location>
        <begin position="227"/>
        <end position="247"/>
    </location>
</feature>
<feature type="transmembrane region" description="Helical" evidence="1">
    <location>
        <begin position="353"/>
        <end position="372"/>
    </location>
</feature>
<reference evidence="2 3" key="1">
    <citation type="submission" date="2019-12" db="EMBL/GenBank/DDBJ databases">
        <title>Genomic-based taxomic classification of the family Erythrobacteraceae.</title>
        <authorList>
            <person name="Xu L."/>
        </authorList>
    </citation>
    <scope>NUCLEOTIDE SEQUENCE [LARGE SCALE GENOMIC DNA]</scope>
    <source>
        <strain evidence="2 3">DSM 16225</strain>
    </source>
</reference>
<dbReference type="OrthoDB" id="7293578at2"/>
<feature type="transmembrane region" description="Helical" evidence="1">
    <location>
        <begin position="412"/>
        <end position="430"/>
    </location>
</feature>
<gene>
    <name evidence="2" type="ORF">GRI42_08965</name>
</gene>
<name>A0A844Y057_9SPHN</name>
<feature type="transmembrane region" description="Helical" evidence="1">
    <location>
        <begin position="34"/>
        <end position="53"/>
    </location>
</feature>
<organism evidence="2 3">
    <name type="scientific">Qipengyuania gaetbuli</name>
    <dbReference type="NCBI Taxonomy" id="266952"/>
    <lineage>
        <taxon>Bacteria</taxon>
        <taxon>Pseudomonadati</taxon>
        <taxon>Pseudomonadota</taxon>
        <taxon>Alphaproteobacteria</taxon>
        <taxon>Sphingomonadales</taxon>
        <taxon>Erythrobacteraceae</taxon>
        <taxon>Qipengyuania</taxon>
    </lineage>
</organism>
<keyword evidence="3" id="KW-1185">Reference proteome</keyword>
<evidence type="ECO:0008006" key="4">
    <source>
        <dbReference type="Google" id="ProtNLM"/>
    </source>
</evidence>
<feature type="transmembrane region" description="Helical" evidence="1">
    <location>
        <begin position="74"/>
        <end position="95"/>
    </location>
</feature>